<evidence type="ECO:0000256" key="6">
    <source>
        <dbReference type="ARBA" id="ARBA00022816"/>
    </source>
</evidence>
<evidence type="ECO:0000256" key="13">
    <source>
        <dbReference type="SAM" id="Phobius"/>
    </source>
</evidence>
<name>A0AAV8T1M3_9ROSI</name>
<dbReference type="GO" id="GO:0031965">
    <property type="term" value="C:nuclear membrane"/>
    <property type="evidence" value="ECO:0007669"/>
    <property type="project" value="UniProtKB-SubCell"/>
</dbReference>
<dbReference type="EMBL" id="JAIWQS010000007">
    <property type="protein sequence ID" value="KAJ8760160.1"/>
    <property type="molecule type" value="Genomic_DNA"/>
</dbReference>
<keyword evidence="9" id="KW-0811">Translocation</keyword>
<feature type="transmembrane region" description="Helical" evidence="13">
    <location>
        <begin position="244"/>
        <end position="262"/>
    </location>
</feature>
<proteinExistence type="inferred from homology"/>
<dbReference type="GO" id="GO:0051028">
    <property type="term" value="P:mRNA transport"/>
    <property type="evidence" value="ECO:0007669"/>
    <property type="project" value="UniProtKB-KW"/>
</dbReference>
<sequence length="552" mass="61397">MSAPLPPSPPPDTVVKNRFLGFLIWQSITSTTIFFLFKAFTCLSLQENASLSSSKAYFLAQLFVSIFVFLTFQLSQLLFSAALAAVSSPKPFPFASPLQILTALIRFLFASGGDTGDFHRRLKVSVGFILFLTTTTASGLASLVSVFGSSFGLVEDGDMMRLIWRVGFRGFVIGLVYGLFYVYKKRWILEFPIIQRPPFFRFKMGLPSAIKNALKLSSAAHLISAVLLMFLPEPFNSHMTTGKFFSEQIIIYIGSFLVFLCWELSHHLHQVVYTKRFIFAPPKGSAAAETNPSEPLLEALEESPPGTLPLYLAYLDLCMVCENNVDTWRRAAVFEETSETYKRVIAVCLTPLEQLTCILGEALEGGSVDKGYHLSCQLQSPLETLNSKYCEAFRNFQQYSWCARSAAALTARSYKEDRYGVAQLSGSNATVISTLLSCLLAVEASMGKKTNLQPLNQFIGPANIKWATMNVGRRDVLMAKKKSGPVHSESFAMSDVLRTSIYIIVSTFQNEMISSAKSGLLEKDWIISSKPSFGTHELLQQKLRLFLDFQAS</sequence>
<dbReference type="GO" id="GO:0015031">
    <property type="term" value="P:protein transport"/>
    <property type="evidence" value="ECO:0007669"/>
    <property type="project" value="UniProtKB-KW"/>
</dbReference>
<feature type="transmembrane region" description="Helical" evidence="13">
    <location>
        <begin position="57"/>
        <end position="86"/>
    </location>
</feature>
<comment type="similarity">
    <text evidence="3">Belongs to the NDC1 family.</text>
</comment>
<keyword evidence="5 13" id="KW-0812">Transmembrane</keyword>
<keyword evidence="6" id="KW-0509">mRNA transport</keyword>
<dbReference type="Proteomes" id="UP001159364">
    <property type="component" value="Linkage Group LG07"/>
</dbReference>
<comment type="subcellular location">
    <subcellularLocation>
        <location evidence="1">Nucleus membrane</location>
        <topology evidence="1">Multi-pass membrane protein</topology>
    </subcellularLocation>
    <subcellularLocation>
        <location evidence="2">Nucleus</location>
        <location evidence="2">Nuclear pore complex</location>
    </subcellularLocation>
</comment>
<evidence type="ECO:0000256" key="10">
    <source>
        <dbReference type="ARBA" id="ARBA00023132"/>
    </source>
</evidence>
<evidence type="ECO:0000256" key="3">
    <source>
        <dbReference type="ARBA" id="ARBA00005760"/>
    </source>
</evidence>
<keyword evidence="15" id="KW-1185">Reference proteome</keyword>
<dbReference type="GO" id="GO:0006999">
    <property type="term" value="P:nuclear pore organization"/>
    <property type="evidence" value="ECO:0007669"/>
    <property type="project" value="TreeGrafter"/>
</dbReference>
<dbReference type="GO" id="GO:0030674">
    <property type="term" value="F:protein-macromolecule adaptor activity"/>
    <property type="evidence" value="ECO:0007669"/>
    <property type="project" value="TreeGrafter"/>
</dbReference>
<feature type="transmembrane region" description="Helical" evidence="13">
    <location>
        <begin position="162"/>
        <end position="183"/>
    </location>
</feature>
<reference evidence="14 15" key="1">
    <citation type="submission" date="2021-09" db="EMBL/GenBank/DDBJ databases">
        <title>Genomic insights and catalytic innovation underlie evolution of tropane alkaloids biosynthesis.</title>
        <authorList>
            <person name="Wang Y.-J."/>
            <person name="Tian T."/>
            <person name="Huang J.-P."/>
            <person name="Huang S.-X."/>
        </authorList>
    </citation>
    <scope>NUCLEOTIDE SEQUENCE [LARGE SCALE GENOMIC DNA]</scope>
    <source>
        <strain evidence="14">KIB-2018</strain>
        <tissue evidence="14">Leaf</tissue>
    </source>
</reference>
<evidence type="ECO:0000256" key="12">
    <source>
        <dbReference type="ARBA" id="ARBA00023242"/>
    </source>
</evidence>
<keyword evidence="8 13" id="KW-1133">Transmembrane helix</keyword>
<evidence type="ECO:0008006" key="16">
    <source>
        <dbReference type="Google" id="ProtNLM"/>
    </source>
</evidence>
<evidence type="ECO:0000313" key="14">
    <source>
        <dbReference type="EMBL" id="KAJ8760160.1"/>
    </source>
</evidence>
<evidence type="ECO:0000256" key="11">
    <source>
        <dbReference type="ARBA" id="ARBA00023136"/>
    </source>
</evidence>
<dbReference type="Pfam" id="PF09531">
    <property type="entry name" value="Ndc1_Nup"/>
    <property type="match status" value="2"/>
</dbReference>
<keyword evidence="11 13" id="KW-0472">Membrane</keyword>
<accession>A0AAV8T1M3</accession>
<organism evidence="14 15">
    <name type="scientific">Erythroxylum novogranatense</name>
    <dbReference type="NCBI Taxonomy" id="1862640"/>
    <lineage>
        <taxon>Eukaryota</taxon>
        <taxon>Viridiplantae</taxon>
        <taxon>Streptophyta</taxon>
        <taxon>Embryophyta</taxon>
        <taxon>Tracheophyta</taxon>
        <taxon>Spermatophyta</taxon>
        <taxon>Magnoliopsida</taxon>
        <taxon>eudicotyledons</taxon>
        <taxon>Gunneridae</taxon>
        <taxon>Pentapetalae</taxon>
        <taxon>rosids</taxon>
        <taxon>fabids</taxon>
        <taxon>Malpighiales</taxon>
        <taxon>Erythroxylaceae</taxon>
        <taxon>Erythroxylum</taxon>
    </lineage>
</organism>
<evidence type="ECO:0000256" key="8">
    <source>
        <dbReference type="ARBA" id="ARBA00022989"/>
    </source>
</evidence>
<keyword evidence="7" id="KW-0653">Protein transport</keyword>
<dbReference type="PANTHER" id="PTHR13269">
    <property type="entry name" value="NUCLEOPORIN NDC1"/>
    <property type="match status" value="1"/>
</dbReference>
<evidence type="ECO:0000256" key="1">
    <source>
        <dbReference type="ARBA" id="ARBA00004232"/>
    </source>
</evidence>
<evidence type="ECO:0000256" key="5">
    <source>
        <dbReference type="ARBA" id="ARBA00022692"/>
    </source>
</evidence>
<evidence type="ECO:0000256" key="4">
    <source>
        <dbReference type="ARBA" id="ARBA00022448"/>
    </source>
</evidence>
<dbReference type="AlphaFoldDB" id="A0AAV8T1M3"/>
<comment type="caution">
    <text evidence="14">The sequence shown here is derived from an EMBL/GenBank/DDBJ whole genome shotgun (WGS) entry which is preliminary data.</text>
</comment>
<evidence type="ECO:0000313" key="15">
    <source>
        <dbReference type="Proteomes" id="UP001159364"/>
    </source>
</evidence>
<keyword evidence="10" id="KW-0906">Nuclear pore complex</keyword>
<evidence type="ECO:0000256" key="9">
    <source>
        <dbReference type="ARBA" id="ARBA00023010"/>
    </source>
</evidence>
<keyword evidence="12" id="KW-0539">Nucleus</keyword>
<dbReference type="GO" id="GO:0070762">
    <property type="term" value="C:nuclear pore transmembrane ring"/>
    <property type="evidence" value="ECO:0007669"/>
    <property type="project" value="TreeGrafter"/>
</dbReference>
<dbReference type="InterPro" id="IPR019049">
    <property type="entry name" value="Nucleoporin_prot_Ndc1/Nup"/>
</dbReference>
<dbReference type="PANTHER" id="PTHR13269:SF6">
    <property type="entry name" value="NUCLEOPORIN NDC1"/>
    <property type="match status" value="1"/>
</dbReference>
<evidence type="ECO:0000256" key="2">
    <source>
        <dbReference type="ARBA" id="ARBA00004567"/>
    </source>
</evidence>
<feature type="transmembrane region" description="Helical" evidence="13">
    <location>
        <begin position="124"/>
        <end position="150"/>
    </location>
</feature>
<keyword evidence="4" id="KW-0813">Transport</keyword>
<evidence type="ECO:0000256" key="7">
    <source>
        <dbReference type="ARBA" id="ARBA00022927"/>
    </source>
</evidence>
<gene>
    <name evidence="14" type="ORF">K2173_011016</name>
</gene>
<feature type="transmembrane region" description="Helical" evidence="13">
    <location>
        <begin position="20"/>
        <end position="45"/>
    </location>
</feature>
<protein>
    <recommendedName>
        <fullName evidence="16">Nucleoporin protein Ndc1-Nup</fullName>
    </recommendedName>
</protein>
<feature type="transmembrane region" description="Helical" evidence="13">
    <location>
        <begin position="92"/>
        <end position="112"/>
    </location>
</feature>